<dbReference type="STRING" id="145388.A0A0D2MSB1"/>
<dbReference type="AlphaFoldDB" id="A0A0D2MSB1"/>
<organism evidence="2 3">
    <name type="scientific">Monoraphidium neglectum</name>
    <dbReference type="NCBI Taxonomy" id="145388"/>
    <lineage>
        <taxon>Eukaryota</taxon>
        <taxon>Viridiplantae</taxon>
        <taxon>Chlorophyta</taxon>
        <taxon>core chlorophytes</taxon>
        <taxon>Chlorophyceae</taxon>
        <taxon>CS clade</taxon>
        <taxon>Sphaeropleales</taxon>
        <taxon>Selenastraceae</taxon>
        <taxon>Monoraphidium</taxon>
    </lineage>
</organism>
<sequence>MVAAAKQTAAPAAPAGPAPVPLPPGEQDRRSCAKVMLHVSKQLRSIKQRTLLRLEQSGRLDRAAAGSYEAWVRARGAAARGGYLRPTDAAAEEAARELEKLVVSALLEPTVTLPILAVSLQNKLLTGKNSDRFRFLLSTLKLQGVDPVVLQLAFGPAQCLEVMDADVNGRWHLFIIRADGEAVARHTGVAPPKELLAANRAVSPWRLGAAGVNLAKAAALGVREWLPKMPEWPEALGRPLAWEPGPEKRRRLEAEGAARQQQQQQREQDGDQADIGHLVVELLQTPSAREQMKRREFESSGGASVRVPCPHLTKEACCAVRGTAAPCEDRHFK</sequence>
<evidence type="ECO:0000313" key="2">
    <source>
        <dbReference type="EMBL" id="KIZ05440.1"/>
    </source>
</evidence>
<gene>
    <name evidence="2" type="ORF">MNEG_2523</name>
</gene>
<feature type="region of interest" description="Disordered" evidence="1">
    <location>
        <begin position="254"/>
        <end position="273"/>
    </location>
</feature>
<reference evidence="2 3" key="1">
    <citation type="journal article" date="2013" name="BMC Genomics">
        <title>Reconstruction of the lipid metabolism for the microalga Monoraphidium neglectum from its genome sequence reveals characteristics suitable for biofuel production.</title>
        <authorList>
            <person name="Bogen C."/>
            <person name="Al-Dilaimi A."/>
            <person name="Albersmeier A."/>
            <person name="Wichmann J."/>
            <person name="Grundmann M."/>
            <person name="Rupp O."/>
            <person name="Lauersen K.J."/>
            <person name="Blifernez-Klassen O."/>
            <person name="Kalinowski J."/>
            <person name="Goesmann A."/>
            <person name="Mussgnug J.H."/>
            <person name="Kruse O."/>
        </authorList>
    </citation>
    <scope>NUCLEOTIDE SEQUENCE [LARGE SCALE GENOMIC DNA]</scope>
    <source>
        <strain evidence="2 3">SAG 48.87</strain>
    </source>
</reference>
<keyword evidence="3" id="KW-1185">Reference proteome</keyword>
<name>A0A0D2MSB1_9CHLO</name>
<feature type="region of interest" description="Disordered" evidence="1">
    <location>
        <begin position="1"/>
        <end position="29"/>
    </location>
</feature>
<dbReference type="Proteomes" id="UP000054498">
    <property type="component" value="Unassembled WGS sequence"/>
</dbReference>
<feature type="compositionally biased region" description="Pro residues" evidence="1">
    <location>
        <begin position="14"/>
        <end position="24"/>
    </location>
</feature>
<dbReference type="EMBL" id="KK100506">
    <property type="protein sequence ID" value="KIZ05440.1"/>
    <property type="molecule type" value="Genomic_DNA"/>
</dbReference>
<accession>A0A0D2MSB1</accession>
<protein>
    <submittedName>
        <fullName evidence="2">Uncharacterized protein</fullName>
    </submittedName>
</protein>
<evidence type="ECO:0000256" key="1">
    <source>
        <dbReference type="SAM" id="MobiDB-lite"/>
    </source>
</evidence>
<feature type="compositionally biased region" description="Low complexity" evidence="1">
    <location>
        <begin position="1"/>
        <end position="13"/>
    </location>
</feature>
<dbReference type="RefSeq" id="XP_013904459.1">
    <property type="nucleotide sequence ID" value="XM_014049005.1"/>
</dbReference>
<evidence type="ECO:0000313" key="3">
    <source>
        <dbReference type="Proteomes" id="UP000054498"/>
    </source>
</evidence>
<dbReference type="GeneID" id="25735401"/>
<dbReference type="KEGG" id="mng:MNEG_2523"/>
<proteinExistence type="predicted"/>